<dbReference type="AlphaFoldDB" id="A0AAF0DK21"/>
<dbReference type="GO" id="GO:0000407">
    <property type="term" value="C:phagophore assembly site"/>
    <property type="evidence" value="ECO:0007669"/>
    <property type="project" value="TreeGrafter"/>
</dbReference>
<dbReference type="PANTHER" id="PTHR12768:SF4">
    <property type="entry name" value="BECLIN-1"/>
    <property type="match status" value="1"/>
</dbReference>
<dbReference type="GO" id="GO:0030674">
    <property type="term" value="F:protein-macromolecule adaptor activity"/>
    <property type="evidence" value="ECO:0007669"/>
    <property type="project" value="TreeGrafter"/>
</dbReference>
<proteinExistence type="inferred from homology"/>
<sequence>MIWMPTYQGASTGKCSSASSSNTTRTQSPRTFKPEQWNPHEASYQAASPVHQHEILKSQPDPCNHTQLRAGLKGGPGMSFVLLTESQVVPRQAGSVINDNTSLRKLKSQYTSLEPGEIHSETSLSNHIERTARLFELLSAHIDIDHPICVECAELLVTGLQSQLATAIKECDAYASFLRSLNSSVPSQEDVNVEDQSLTATLKAECEALAELRRLEMERSAVDREIMVLEERCQKYAQEELQFWSDHIAFASMLADFLNERDTLNVKYDHDSRQLERLQRTNIYNDTFCIGHDGYFGTINGLRLGRLGNPPVGWAEINAAWGQTILLLATIADKLGFQFQGYKLRPMGSVSKIEKIERDQQDSNSIARGSGHVLSALSPKITSLDLFSSGDLPLNLPWLHRRFDAGMIAFLECLRQLGAHVEKTTASIPSLVPSLPTNPAAQHRNSDSPRIQHQPQTQVIGLKLPYEIRKDKIGDASIRLGFNQNDEAWTRACKYTLTCCKFLLAHASNIAGSKPCQIVIAIQDVL</sequence>
<evidence type="ECO:0000313" key="7">
    <source>
        <dbReference type="Proteomes" id="UP001219355"/>
    </source>
</evidence>
<organism evidence="6 7">
    <name type="scientific">Emydomyces testavorans</name>
    <dbReference type="NCBI Taxonomy" id="2070801"/>
    <lineage>
        <taxon>Eukaryota</taxon>
        <taxon>Fungi</taxon>
        <taxon>Dikarya</taxon>
        <taxon>Ascomycota</taxon>
        <taxon>Pezizomycotina</taxon>
        <taxon>Eurotiomycetes</taxon>
        <taxon>Eurotiomycetidae</taxon>
        <taxon>Onygenales</taxon>
        <taxon>Nannizziopsiaceae</taxon>
        <taxon>Emydomyces</taxon>
    </lineage>
</organism>
<evidence type="ECO:0000256" key="3">
    <source>
        <dbReference type="SAM" id="MobiDB-lite"/>
    </source>
</evidence>
<evidence type="ECO:0000259" key="4">
    <source>
        <dbReference type="Pfam" id="PF04111"/>
    </source>
</evidence>
<dbReference type="GO" id="GO:0043548">
    <property type="term" value="F:phosphatidylinositol 3-kinase binding"/>
    <property type="evidence" value="ECO:0007669"/>
    <property type="project" value="TreeGrafter"/>
</dbReference>
<name>A0AAF0DK21_9EURO</name>
<feature type="compositionally biased region" description="Low complexity" evidence="3">
    <location>
        <begin position="11"/>
        <end position="28"/>
    </location>
</feature>
<keyword evidence="7" id="KW-1185">Reference proteome</keyword>
<dbReference type="InterPro" id="IPR040455">
    <property type="entry name" value="Atg6_BARA"/>
</dbReference>
<dbReference type="GO" id="GO:0000045">
    <property type="term" value="P:autophagosome assembly"/>
    <property type="evidence" value="ECO:0007669"/>
    <property type="project" value="TreeGrafter"/>
</dbReference>
<dbReference type="GO" id="GO:0006995">
    <property type="term" value="P:cellular response to nitrogen starvation"/>
    <property type="evidence" value="ECO:0007669"/>
    <property type="project" value="TreeGrafter"/>
</dbReference>
<feature type="domain" description="Atg6/beclin coiled-coil" evidence="5">
    <location>
        <begin position="147"/>
        <end position="275"/>
    </location>
</feature>
<dbReference type="GO" id="GO:0000423">
    <property type="term" value="P:mitophagy"/>
    <property type="evidence" value="ECO:0007669"/>
    <property type="project" value="TreeGrafter"/>
</dbReference>
<feature type="region of interest" description="Disordered" evidence="3">
    <location>
        <begin position="432"/>
        <end position="452"/>
    </location>
</feature>
<keyword evidence="2" id="KW-0175">Coiled coil</keyword>
<feature type="coiled-coil region" evidence="2">
    <location>
        <begin position="212"/>
        <end position="239"/>
    </location>
</feature>
<feature type="region of interest" description="Disordered" evidence="3">
    <location>
        <begin position="1"/>
        <end position="34"/>
    </location>
</feature>
<evidence type="ECO:0000256" key="1">
    <source>
        <dbReference type="ARBA" id="ARBA00005965"/>
    </source>
</evidence>
<dbReference type="Gene3D" id="6.10.250.3110">
    <property type="match status" value="1"/>
</dbReference>
<dbReference type="EMBL" id="CP120628">
    <property type="protein sequence ID" value="WEW58415.1"/>
    <property type="molecule type" value="Genomic_DNA"/>
</dbReference>
<dbReference type="PANTHER" id="PTHR12768">
    <property type="entry name" value="BECLIN 1"/>
    <property type="match status" value="1"/>
</dbReference>
<evidence type="ECO:0000259" key="5">
    <source>
        <dbReference type="Pfam" id="PF17675"/>
    </source>
</evidence>
<evidence type="ECO:0000256" key="2">
    <source>
        <dbReference type="SAM" id="Coils"/>
    </source>
</evidence>
<comment type="similarity">
    <text evidence="1">Belongs to the beclin family.</text>
</comment>
<dbReference type="Pfam" id="PF17675">
    <property type="entry name" value="APG6_N"/>
    <property type="match status" value="1"/>
</dbReference>
<dbReference type="Gene3D" id="1.10.418.40">
    <property type="entry name" value="Autophagy protein 6/Beclin 1"/>
    <property type="match status" value="1"/>
</dbReference>
<dbReference type="FunFam" id="1.10.418.40:FF:000005">
    <property type="entry name" value="Autophagy protein Apg6, putative"/>
    <property type="match status" value="1"/>
</dbReference>
<gene>
    <name evidence="6" type="primary">atg6</name>
    <name evidence="6" type="ORF">PRK78_003883</name>
</gene>
<accession>A0AAF0DK21</accession>
<dbReference type="InterPro" id="IPR038274">
    <property type="entry name" value="Atg6/Beclin_C_sf"/>
</dbReference>
<dbReference type="Proteomes" id="UP001219355">
    <property type="component" value="Chromosome 2"/>
</dbReference>
<evidence type="ECO:0000313" key="6">
    <source>
        <dbReference type="EMBL" id="WEW58415.1"/>
    </source>
</evidence>
<reference evidence="6" key="1">
    <citation type="submission" date="2023-03" db="EMBL/GenBank/DDBJ databases">
        <title>Emydomyces testavorans Genome Sequence.</title>
        <authorList>
            <person name="Hoyer L."/>
        </authorList>
    </citation>
    <scope>NUCLEOTIDE SEQUENCE</scope>
    <source>
        <strain evidence="6">16-2883</strain>
    </source>
</reference>
<dbReference type="InterPro" id="IPR041691">
    <property type="entry name" value="Atg6/beclin_CC"/>
</dbReference>
<dbReference type="GO" id="GO:0045324">
    <property type="term" value="P:late endosome to vacuole transport"/>
    <property type="evidence" value="ECO:0007669"/>
    <property type="project" value="TreeGrafter"/>
</dbReference>
<feature type="domain" description="Atg6 BARA" evidence="4">
    <location>
        <begin position="278"/>
        <end position="509"/>
    </location>
</feature>
<protein>
    <submittedName>
        <fullName evidence="6">Vacuolar protein sorting-associated protein atg6</fullName>
    </submittedName>
</protein>
<dbReference type="GO" id="GO:0034271">
    <property type="term" value="C:phosphatidylinositol 3-kinase complex, class III, type I"/>
    <property type="evidence" value="ECO:0007669"/>
    <property type="project" value="TreeGrafter"/>
</dbReference>
<dbReference type="InterPro" id="IPR007243">
    <property type="entry name" value="Atg6/Beclin"/>
</dbReference>
<dbReference type="GO" id="GO:0034272">
    <property type="term" value="C:phosphatidylinositol 3-kinase complex, class III, type II"/>
    <property type="evidence" value="ECO:0007669"/>
    <property type="project" value="TreeGrafter"/>
</dbReference>
<dbReference type="Pfam" id="PF04111">
    <property type="entry name" value="APG6"/>
    <property type="match status" value="1"/>
</dbReference>